<reference evidence="2 4" key="1">
    <citation type="submission" date="2024-01" db="EMBL/GenBank/DDBJ databases">
        <title>Genome assemblies of Stephania.</title>
        <authorList>
            <person name="Yang L."/>
        </authorList>
    </citation>
    <scope>NUCLEOTIDE SEQUENCE [LARGE SCALE GENOMIC DNA]</scope>
    <source>
        <strain evidence="2">JXDWG</strain>
        <tissue evidence="2">Leaf</tissue>
    </source>
</reference>
<feature type="region of interest" description="Disordered" evidence="1">
    <location>
        <begin position="87"/>
        <end position="110"/>
    </location>
</feature>
<dbReference type="PANTHER" id="PTHR35324:SF4">
    <property type="entry name" value="EXPRESSED PROTEIN"/>
    <property type="match status" value="1"/>
</dbReference>
<dbReference type="AlphaFoldDB" id="A0AAP0KT35"/>
<evidence type="ECO:0000313" key="3">
    <source>
        <dbReference type="EMBL" id="KAK9165644.1"/>
    </source>
</evidence>
<dbReference type="EMBL" id="JBBNAG010000001">
    <property type="protein sequence ID" value="KAK9165644.1"/>
    <property type="molecule type" value="Genomic_DNA"/>
</dbReference>
<evidence type="ECO:0000256" key="1">
    <source>
        <dbReference type="SAM" id="MobiDB-lite"/>
    </source>
</evidence>
<proteinExistence type="predicted"/>
<accession>A0AAP0KT35</accession>
<keyword evidence="4" id="KW-1185">Reference proteome</keyword>
<protein>
    <submittedName>
        <fullName evidence="2">Uncharacterized protein</fullName>
    </submittedName>
</protein>
<dbReference type="EMBL" id="JBBNAG010000002">
    <property type="protein sequence ID" value="KAK9157413.1"/>
    <property type="molecule type" value="Genomic_DNA"/>
</dbReference>
<dbReference type="Proteomes" id="UP001419268">
    <property type="component" value="Unassembled WGS sequence"/>
</dbReference>
<organism evidence="2 4">
    <name type="scientific">Stephania cephalantha</name>
    <dbReference type="NCBI Taxonomy" id="152367"/>
    <lineage>
        <taxon>Eukaryota</taxon>
        <taxon>Viridiplantae</taxon>
        <taxon>Streptophyta</taxon>
        <taxon>Embryophyta</taxon>
        <taxon>Tracheophyta</taxon>
        <taxon>Spermatophyta</taxon>
        <taxon>Magnoliopsida</taxon>
        <taxon>Ranunculales</taxon>
        <taxon>Menispermaceae</taxon>
        <taxon>Menispermoideae</taxon>
        <taxon>Cissampelideae</taxon>
        <taxon>Stephania</taxon>
    </lineage>
</organism>
<dbReference type="PANTHER" id="PTHR35324">
    <property type="entry name" value="BNAA08G03750D PROTEIN"/>
    <property type="match status" value="1"/>
</dbReference>
<evidence type="ECO:0000313" key="4">
    <source>
        <dbReference type="Proteomes" id="UP001419268"/>
    </source>
</evidence>
<sequence>MAFVVRSPDQSESTAQKVVEIEDCKWCDDDEKQGCPQSVHDLVTTKLYLKSTSSNGKVEKEHVMRRIRQRRRINKARSFVQRLMGWTSGQSGGAETREHNNWLDDAFSAP</sequence>
<gene>
    <name evidence="3" type="ORF">Scep_000835</name>
    <name evidence="2" type="ORF">Scep_003987</name>
</gene>
<name>A0AAP0KT35_9MAGN</name>
<evidence type="ECO:0000313" key="2">
    <source>
        <dbReference type="EMBL" id="KAK9157413.1"/>
    </source>
</evidence>
<comment type="caution">
    <text evidence="2">The sequence shown here is derived from an EMBL/GenBank/DDBJ whole genome shotgun (WGS) entry which is preliminary data.</text>
</comment>